<dbReference type="RefSeq" id="WP_004998831.1">
    <property type="nucleotide sequence ID" value="NZ_CH672427.1"/>
</dbReference>
<keyword evidence="2" id="KW-1185">Reference proteome</keyword>
<comment type="caution">
    <text evidence="1">The sequence shown here is derived from an EMBL/GenBank/DDBJ whole genome shotgun (WGS) entry which is preliminary data.</text>
</comment>
<reference evidence="1 2" key="1">
    <citation type="submission" date="2006-02" db="EMBL/GenBank/DDBJ databases">
        <authorList>
            <person name="Waterbury J."/>
            <person name="Ferriera S."/>
            <person name="Johnson J."/>
            <person name="Kravitz S."/>
            <person name="Halpern A."/>
            <person name="Remington K."/>
            <person name="Beeson K."/>
            <person name="Tran B."/>
            <person name="Rogers Y.-H."/>
            <person name="Friedman R."/>
            <person name="Venter J.C."/>
        </authorList>
    </citation>
    <scope>NUCLEOTIDE SEQUENCE [LARGE SCALE GENOMIC DNA]</scope>
    <source>
        <strain evidence="1 2">Nb-231</strain>
    </source>
</reference>
<evidence type="ECO:0000313" key="1">
    <source>
        <dbReference type="EMBL" id="EAR21201.1"/>
    </source>
</evidence>
<evidence type="ECO:0000313" key="2">
    <source>
        <dbReference type="Proteomes" id="UP000003374"/>
    </source>
</evidence>
<dbReference type="STRING" id="314278.NB231_00730"/>
<gene>
    <name evidence="1" type="ORF">NB231_00730</name>
</gene>
<dbReference type="EMBL" id="AAOF01000011">
    <property type="protein sequence ID" value="EAR21201.1"/>
    <property type="molecule type" value="Genomic_DNA"/>
</dbReference>
<organism evidence="1 2">
    <name type="scientific">Nitrococcus mobilis Nb-231</name>
    <dbReference type="NCBI Taxonomy" id="314278"/>
    <lineage>
        <taxon>Bacteria</taxon>
        <taxon>Pseudomonadati</taxon>
        <taxon>Pseudomonadota</taxon>
        <taxon>Gammaproteobacteria</taxon>
        <taxon>Chromatiales</taxon>
        <taxon>Ectothiorhodospiraceae</taxon>
        <taxon>Nitrococcus</taxon>
    </lineage>
</organism>
<name>A4BSV7_9GAMM</name>
<protein>
    <recommendedName>
        <fullName evidence="3">NRDE family protein</fullName>
    </recommendedName>
</protein>
<dbReference type="OrthoDB" id="4380123at2"/>
<proteinExistence type="predicted"/>
<evidence type="ECO:0008006" key="3">
    <source>
        <dbReference type="Google" id="ProtNLM"/>
    </source>
</evidence>
<dbReference type="PANTHER" id="PTHR17985:SF8">
    <property type="entry name" value="TRANSPORT AND GOLGI ORGANIZATION PROTEIN 2 HOMOLOG"/>
    <property type="match status" value="1"/>
</dbReference>
<accession>A4BSV7</accession>
<dbReference type="AlphaFoldDB" id="A4BSV7"/>
<dbReference type="Pfam" id="PF05742">
    <property type="entry name" value="TANGO2"/>
    <property type="match status" value="1"/>
</dbReference>
<dbReference type="InterPro" id="IPR008551">
    <property type="entry name" value="TANGO2"/>
</dbReference>
<sequence length="253" mass="28549">MCLLLLAYRVHAGYPIIVAANRDEFHERAAEPAHWWERPDIFAGRDLEGGGTWIGISRNGRMAAVTNYRDPSITEPGVASRGELPVTALARHNDADLLRHFQREGHRYNGFNLLFGSPARLLYLSNRGARRIGLAAGVYALSNHVLDTPWPKVSRGKARLIDYLRGHSRPDPEGLFELLRDRHRPPDTALPDTGIGLEWERALAPMFIITHRYGTRCSTVIIMNEYNETLFAERTFDRQGNPIGDVCEWVLAA</sequence>
<dbReference type="PANTHER" id="PTHR17985">
    <property type="entry name" value="SER/THR-RICH PROTEIN T10 IN DGCR REGION"/>
    <property type="match status" value="1"/>
</dbReference>
<dbReference type="eggNOG" id="COG3332">
    <property type="taxonomic scope" value="Bacteria"/>
</dbReference>
<dbReference type="HOGENOM" id="CLU_047037_1_1_6"/>
<dbReference type="Proteomes" id="UP000003374">
    <property type="component" value="Unassembled WGS sequence"/>
</dbReference>